<reference evidence="4" key="1">
    <citation type="journal article" date="2019" name="Int. J. Syst. Evol. Microbiol.">
        <title>The Global Catalogue of Microorganisms (GCM) 10K type strain sequencing project: providing services to taxonomists for standard genome sequencing and annotation.</title>
        <authorList>
            <consortium name="The Broad Institute Genomics Platform"/>
            <consortium name="The Broad Institute Genome Sequencing Center for Infectious Disease"/>
            <person name="Wu L."/>
            <person name="Ma J."/>
        </authorList>
    </citation>
    <scope>NUCLEOTIDE SEQUENCE [LARGE SCALE GENOMIC DNA]</scope>
    <source>
        <strain evidence="4">CGMCC 1.12664</strain>
    </source>
</reference>
<dbReference type="GO" id="GO:0016226">
    <property type="term" value="P:iron-sulfur cluster assembly"/>
    <property type="evidence" value="ECO:0007669"/>
    <property type="project" value="TreeGrafter"/>
</dbReference>
<evidence type="ECO:0000313" key="4">
    <source>
        <dbReference type="Proteomes" id="UP000612855"/>
    </source>
</evidence>
<proteinExistence type="predicted"/>
<evidence type="ECO:0000313" key="3">
    <source>
        <dbReference type="EMBL" id="GGE33237.1"/>
    </source>
</evidence>
<comment type="caution">
    <text evidence="3">The sequence shown here is derived from an EMBL/GenBank/DDBJ whole genome shotgun (WGS) entry which is preliminary data.</text>
</comment>
<dbReference type="InterPro" id="IPR027266">
    <property type="entry name" value="TrmE/GcvT-like"/>
</dbReference>
<protein>
    <submittedName>
        <fullName evidence="3">Aminomethyltransferase</fullName>
    </submittedName>
</protein>
<dbReference type="Proteomes" id="UP000612855">
    <property type="component" value="Unassembled WGS sequence"/>
</dbReference>
<dbReference type="Pfam" id="PF25455">
    <property type="entry name" value="Beta-barrel_CAF17_C"/>
    <property type="match status" value="1"/>
</dbReference>
<dbReference type="NCBIfam" id="TIGR03317">
    <property type="entry name" value="ygfZ_signature"/>
    <property type="match status" value="1"/>
</dbReference>
<feature type="domain" description="CAF17 C-terminal" evidence="2">
    <location>
        <begin position="192"/>
        <end position="250"/>
    </location>
</feature>
<organism evidence="3 4">
    <name type="scientific">Primorskyibacter flagellatus</name>
    <dbReference type="NCBI Taxonomy" id="1387277"/>
    <lineage>
        <taxon>Bacteria</taxon>
        <taxon>Pseudomonadati</taxon>
        <taxon>Pseudomonadota</taxon>
        <taxon>Alphaproteobacteria</taxon>
        <taxon>Rhodobacterales</taxon>
        <taxon>Roseobacteraceae</taxon>
        <taxon>Primorskyibacter</taxon>
    </lineage>
</organism>
<dbReference type="InterPro" id="IPR045179">
    <property type="entry name" value="YgfZ/GcvT"/>
</dbReference>
<name>A0A917EES5_9RHOB</name>
<keyword evidence="4" id="KW-1185">Reference proteome</keyword>
<sequence>MTSENTGGNEARSVLRVGGADARDFLQNLVTNDVTKLDHGPVYAALLTPQGKLVADFLMVADGDAILIDVAEIWGAALLQRLSMYRLRSKVTVEMTDLKVRRGTGTPPEGAFIDPRNPALGWRLYGPDGGDDGSDWDAIRVAQAVPLSGVELGPESYILEMGFERLNGVDFRKGCYVGQEVTARMKHKTELKKGLKIVRIDGSAPVGTEVEAGGKPAGTLFTQAGDTALAWLRFDRVAAGMTAGDAVLTPLG</sequence>
<dbReference type="PANTHER" id="PTHR22602:SF0">
    <property type="entry name" value="TRANSFERASE CAF17, MITOCHONDRIAL-RELATED"/>
    <property type="match status" value="1"/>
</dbReference>
<gene>
    <name evidence="3" type="ORF">GCM10011360_21340</name>
</gene>
<dbReference type="Gene3D" id="3.30.1360.120">
    <property type="entry name" value="Probable tRNA modification gtpase trme, domain 1"/>
    <property type="match status" value="2"/>
</dbReference>
<dbReference type="InterPro" id="IPR057460">
    <property type="entry name" value="CAF17_C"/>
</dbReference>
<dbReference type="PANTHER" id="PTHR22602">
    <property type="entry name" value="TRANSFERASE CAF17, MITOCHONDRIAL-RELATED"/>
    <property type="match status" value="1"/>
</dbReference>
<dbReference type="InterPro" id="IPR017703">
    <property type="entry name" value="YgfZ/GCV_T_CS"/>
</dbReference>
<dbReference type="AlphaFoldDB" id="A0A917EES5"/>
<evidence type="ECO:0000256" key="1">
    <source>
        <dbReference type="ARBA" id="ARBA00022946"/>
    </source>
</evidence>
<keyword evidence="1" id="KW-0809">Transit peptide</keyword>
<dbReference type="RefSeq" id="WP_188477672.1">
    <property type="nucleotide sequence ID" value="NZ_BMFJ01000001.1"/>
</dbReference>
<accession>A0A917EES5</accession>
<dbReference type="EMBL" id="BMFJ01000001">
    <property type="protein sequence ID" value="GGE33237.1"/>
    <property type="molecule type" value="Genomic_DNA"/>
</dbReference>
<evidence type="ECO:0000259" key="2">
    <source>
        <dbReference type="Pfam" id="PF25455"/>
    </source>
</evidence>
<dbReference type="SUPFAM" id="SSF103025">
    <property type="entry name" value="Folate-binding domain"/>
    <property type="match status" value="1"/>
</dbReference>